<sequence length="189" mass="21355">MSTGRPRNHAHSDAAKEAALHLLKEQGYAAISMEGIAQHTGIAKQTLYRRWKSKRDLILDAFVDQADRIPLVPPTGNLQEDLRLYLQQTAVLLNSDCGTTNRALLAEGLQDAAFLKELREKHLIKRRNRLAEILRRPFQFSAEQEEYLIDLALGPVWYRLLIQNAPLNEAFMDQVARDVAAAALKLSET</sequence>
<keyword evidence="7" id="KW-1185">Reference proteome</keyword>
<feature type="DNA-binding region" description="H-T-H motif" evidence="4">
    <location>
        <begin position="32"/>
        <end position="51"/>
    </location>
</feature>
<evidence type="ECO:0000313" key="6">
    <source>
        <dbReference type="EMBL" id="GGJ43235.1"/>
    </source>
</evidence>
<evidence type="ECO:0000256" key="2">
    <source>
        <dbReference type="ARBA" id="ARBA00023125"/>
    </source>
</evidence>
<evidence type="ECO:0000259" key="5">
    <source>
        <dbReference type="PROSITE" id="PS50977"/>
    </source>
</evidence>
<dbReference type="EMBL" id="BMOD01000013">
    <property type="protein sequence ID" value="GGJ43235.1"/>
    <property type="molecule type" value="Genomic_DNA"/>
</dbReference>
<keyword evidence="2 4" id="KW-0238">DNA-binding</keyword>
<protein>
    <submittedName>
        <fullName evidence="6">Transcriptional regulator, TetR family protein</fullName>
    </submittedName>
</protein>
<dbReference type="PROSITE" id="PS50977">
    <property type="entry name" value="HTH_TETR_2"/>
    <property type="match status" value="1"/>
</dbReference>
<dbReference type="InterPro" id="IPR050109">
    <property type="entry name" value="HTH-type_TetR-like_transc_reg"/>
</dbReference>
<dbReference type="InterPro" id="IPR001647">
    <property type="entry name" value="HTH_TetR"/>
</dbReference>
<accession>A0ABQ2D4Q7</accession>
<dbReference type="InterPro" id="IPR009057">
    <property type="entry name" value="Homeodomain-like_sf"/>
</dbReference>
<dbReference type="Proteomes" id="UP000632222">
    <property type="component" value="Unassembled WGS sequence"/>
</dbReference>
<dbReference type="PRINTS" id="PR00455">
    <property type="entry name" value="HTHTETR"/>
</dbReference>
<dbReference type="Gene3D" id="1.10.10.60">
    <property type="entry name" value="Homeodomain-like"/>
    <property type="match status" value="1"/>
</dbReference>
<dbReference type="InterPro" id="IPR011075">
    <property type="entry name" value="TetR_C"/>
</dbReference>
<dbReference type="SUPFAM" id="SSF46689">
    <property type="entry name" value="Homeodomain-like"/>
    <property type="match status" value="1"/>
</dbReference>
<gene>
    <name evidence="6" type="ORF">GCM10008938_31840</name>
</gene>
<reference evidence="7" key="1">
    <citation type="journal article" date="2019" name="Int. J. Syst. Evol. Microbiol.">
        <title>The Global Catalogue of Microorganisms (GCM) 10K type strain sequencing project: providing services to taxonomists for standard genome sequencing and annotation.</title>
        <authorList>
            <consortium name="The Broad Institute Genomics Platform"/>
            <consortium name="The Broad Institute Genome Sequencing Center for Infectious Disease"/>
            <person name="Wu L."/>
            <person name="Ma J."/>
        </authorList>
    </citation>
    <scope>NUCLEOTIDE SEQUENCE [LARGE SCALE GENOMIC DNA]</scope>
    <source>
        <strain evidence="7">JCM 14370</strain>
    </source>
</reference>
<comment type="caution">
    <text evidence="6">The sequence shown here is derived from an EMBL/GenBank/DDBJ whole genome shotgun (WGS) entry which is preliminary data.</text>
</comment>
<keyword evidence="1" id="KW-0805">Transcription regulation</keyword>
<dbReference type="PANTHER" id="PTHR30055">
    <property type="entry name" value="HTH-TYPE TRANSCRIPTIONAL REGULATOR RUTR"/>
    <property type="match status" value="1"/>
</dbReference>
<evidence type="ECO:0000256" key="3">
    <source>
        <dbReference type="ARBA" id="ARBA00023163"/>
    </source>
</evidence>
<dbReference type="Gene3D" id="1.10.357.10">
    <property type="entry name" value="Tetracycline Repressor, domain 2"/>
    <property type="match status" value="1"/>
</dbReference>
<feature type="domain" description="HTH tetR-type" evidence="5">
    <location>
        <begin position="9"/>
        <end position="69"/>
    </location>
</feature>
<keyword evidence="3" id="KW-0804">Transcription</keyword>
<evidence type="ECO:0000256" key="4">
    <source>
        <dbReference type="PROSITE-ProRule" id="PRU00335"/>
    </source>
</evidence>
<dbReference type="Pfam" id="PF16859">
    <property type="entry name" value="TetR_C_11"/>
    <property type="match status" value="1"/>
</dbReference>
<name>A0ABQ2D4Q7_9DEIO</name>
<evidence type="ECO:0000313" key="7">
    <source>
        <dbReference type="Proteomes" id="UP000632222"/>
    </source>
</evidence>
<evidence type="ECO:0000256" key="1">
    <source>
        <dbReference type="ARBA" id="ARBA00023015"/>
    </source>
</evidence>
<dbReference type="RefSeq" id="WP_189004087.1">
    <property type="nucleotide sequence ID" value="NZ_BMOD01000013.1"/>
</dbReference>
<dbReference type="InterPro" id="IPR036271">
    <property type="entry name" value="Tet_transcr_reg_TetR-rel_C_sf"/>
</dbReference>
<dbReference type="SUPFAM" id="SSF48498">
    <property type="entry name" value="Tetracyclin repressor-like, C-terminal domain"/>
    <property type="match status" value="1"/>
</dbReference>
<dbReference type="PANTHER" id="PTHR30055:SF148">
    <property type="entry name" value="TETR-FAMILY TRANSCRIPTIONAL REGULATOR"/>
    <property type="match status" value="1"/>
</dbReference>
<organism evidence="6 7">
    <name type="scientific">Deinococcus roseus</name>
    <dbReference type="NCBI Taxonomy" id="392414"/>
    <lineage>
        <taxon>Bacteria</taxon>
        <taxon>Thermotogati</taxon>
        <taxon>Deinococcota</taxon>
        <taxon>Deinococci</taxon>
        <taxon>Deinococcales</taxon>
        <taxon>Deinococcaceae</taxon>
        <taxon>Deinococcus</taxon>
    </lineage>
</organism>
<proteinExistence type="predicted"/>
<dbReference type="Pfam" id="PF00440">
    <property type="entry name" value="TetR_N"/>
    <property type="match status" value="1"/>
</dbReference>